<reference evidence="2" key="1">
    <citation type="submission" date="2021-01" db="EMBL/GenBank/DDBJ databases">
        <title>Adiantum capillus-veneris genome.</title>
        <authorList>
            <person name="Fang Y."/>
            <person name="Liao Q."/>
        </authorList>
    </citation>
    <scope>NUCLEOTIDE SEQUENCE</scope>
    <source>
        <strain evidence="2">H3</strain>
        <tissue evidence="2">Leaf</tissue>
    </source>
</reference>
<dbReference type="Proteomes" id="UP000886520">
    <property type="component" value="Chromosome 20"/>
</dbReference>
<sequence>MYRASLRTVEVRRVIFEEDGHRYNGPMAARGQPIDPQVGDQPLLGAHVDVGQPDAPPAQSLRRSERRARQP</sequence>
<dbReference type="AlphaFoldDB" id="A0A9D4Z6N4"/>
<proteinExistence type="predicted"/>
<dbReference type="OrthoDB" id="1996503at2759"/>
<keyword evidence="3" id="KW-1185">Reference proteome</keyword>
<evidence type="ECO:0000256" key="1">
    <source>
        <dbReference type="SAM" id="MobiDB-lite"/>
    </source>
</evidence>
<evidence type="ECO:0000313" key="3">
    <source>
        <dbReference type="Proteomes" id="UP000886520"/>
    </source>
</evidence>
<gene>
    <name evidence="2" type="ORF">GOP47_0021013</name>
</gene>
<name>A0A9D4Z6N4_ADICA</name>
<protein>
    <submittedName>
        <fullName evidence="2">Uncharacterized protein</fullName>
    </submittedName>
</protein>
<feature type="region of interest" description="Disordered" evidence="1">
    <location>
        <begin position="22"/>
        <end position="71"/>
    </location>
</feature>
<evidence type="ECO:0000313" key="2">
    <source>
        <dbReference type="EMBL" id="KAI5064343.1"/>
    </source>
</evidence>
<dbReference type="EMBL" id="JABFUD020000020">
    <property type="protein sequence ID" value="KAI5064343.1"/>
    <property type="molecule type" value="Genomic_DNA"/>
</dbReference>
<organism evidence="2 3">
    <name type="scientific">Adiantum capillus-veneris</name>
    <name type="common">Maidenhair fern</name>
    <dbReference type="NCBI Taxonomy" id="13818"/>
    <lineage>
        <taxon>Eukaryota</taxon>
        <taxon>Viridiplantae</taxon>
        <taxon>Streptophyta</taxon>
        <taxon>Embryophyta</taxon>
        <taxon>Tracheophyta</taxon>
        <taxon>Polypodiopsida</taxon>
        <taxon>Polypodiidae</taxon>
        <taxon>Polypodiales</taxon>
        <taxon>Pteridineae</taxon>
        <taxon>Pteridaceae</taxon>
        <taxon>Vittarioideae</taxon>
        <taxon>Adiantum</taxon>
    </lineage>
</organism>
<comment type="caution">
    <text evidence="2">The sequence shown here is derived from an EMBL/GenBank/DDBJ whole genome shotgun (WGS) entry which is preliminary data.</text>
</comment>
<accession>A0A9D4Z6N4</accession>